<dbReference type="InterPro" id="IPR029010">
    <property type="entry name" value="ThuA-like"/>
</dbReference>
<dbReference type="AlphaFoldDB" id="A0A5C6BGU2"/>
<feature type="domain" description="ThuA-like" evidence="2">
    <location>
        <begin position="64"/>
        <end position="255"/>
    </location>
</feature>
<dbReference type="OrthoDB" id="272395at2"/>
<comment type="caution">
    <text evidence="3">The sequence shown here is derived from an EMBL/GenBank/DDBJ whole genome shotgun (WGS) entry which is preliminary data.</text>
</comment>
<name>A0A5C6BGU2_9BACT</name>
<evidence type="ECO:0000313" key="3">
    <source>
        <dbReference type="EMBL" id="TWU10867.1"/>
    </source>
</evidence>
<dbReference type="RefSeq" id="WP_146409238.1">
    <property type="nucleotide sequence ID" value="NZ_SJPU01000003.1"/>
</dbReference>
<evidence type="ECO:0000256" key="1">
    <source>
        <dbReference type="SAM" id="SignalP"/>
    </source>
</evidence>
<proteinExistence type="predicted"/>
<dbReference type="EMBL" id="SJPU01000003">
    <property type="protein sequence ID" value="TWU10867.1"/>
    <property type="molecule type" value="Genomic_DNA"/>
</dbReference>
<protein>
    <submittedName>
        <fullName evidence="3">Trehalose utilization</fullName>
    </submittedName>
</protein>
<reference evidence="3 4" key="1">
    <citation type="journal article" date="2020" name="Antonie Van Leeuwenhoek">
        <title>Rhodopirellula heiligendammensis sp. nov., Rhodopirellula pilleata sp. nov., and Rhodopirellula solitaria sp. nov. isolated from natural or artificial marine surfaces in Northern Germany and California, USA, and emended description of the genus Rhodopirellula.</title>
        <authorList>
            <person name="Kallscheuer N."/>
            <person name="Wiegand S."/>
            <person name="Jogler M."/>
            <person name="Boedeker C."/>
            <person name="Peeters S.H."/>
            <person name="Rast P."/>
            <person name="Heuer A."/>
            <person name="Jetten M.S.M."/>
            <person name="Rohde M."/>
            <person name="Jogler C."/>
        </authorList>
    </citation>
    <scope>NUCLEOTIDE SEQUENCE [LARGE SCALE GENOMIC DNA]</scope>
    <source>
        <strain evidence="3 4">Poly21</strain>
    </source>
</reference>
<dbReference type="Proteomes" id="UP000319908">
    <property type="component" value="Unassembled WGS sequence"/>
</dbReference>
<dbReference type="SUPFAM" id="SSF52317">
    <property type="entry name" value="Class I glutamine amidotransferase-like"/>
    <property type="match status" value="1"/>
</dbReference>
<feature type="signal peptide" evidence="1">
    <location>
        <begin position="1"/>
        <end position="22"/>
    </location>
</feature>
<evidence type="ECO:0000259" key="2">
    <source>
        <dbReference type="Pfam" id="PF06283"/>
    </source>
</evidence>
<gene>
    <name evidence="3" type="ORF">Poly21_47730</name>
</gene>
<dbReference type="Pfam" id="PF06283">
    <property type="entry name" value="ThuA"/>
    <property type="match status" value="1"/>
</dbReference>
<feature type="chain" id="PRO_5023037049" evidence="1">
    <location>
        <begin position="23"/>
        <end position="275"/>
    </location>
</feature>
<accession>A0A5C6BGU2</accession>
<keyword evidence="1" id="KW-0732">Signal</keyword>
<evidence type="ECO:0000313" key="4">
    <source>
        <dbReference type="Proteomes" id="UP000319908"/>
    </source>
</evidence>
<keyword evidence="4" id="KW-1185">Reference proteome</keyword>
<sequence>MQLLKNALLCLSVLLICETAFAKATLADDAKPHIVMLIGEREYDTKTTLPKFAREHLAGDYRVSFVYANEDDPNAFDGIEKVRHADVLLVSVRRRTLPQEQLDVIRAYVGGGKPVIGIRTASHAFSVRNQDVPEKHAQWLTWDQDVFGGNYTNHYGKDLETTVDLVATGTVPSALLRGLSADLPAKAGGTLYKVSPLAANTGVLLDGEVPGHASEPVAWTFRRGDGGVSFYTSLGHADDFAGLVLPRLLVNAIAWSIVETAKADGGTALGPVESD</sequence>
<dbReference type="InterPro" id="IPR029062">
    <property type="entry name" value="Class_I_gatase-like"/>
</dbReference>
<organism evidence="3 4">
    <name type="scientific">Allorhodopirellula heiligendammensis</name>
    <dbReference type="NCBI Taxonomy" id="2714739"/>
    <lineage>
        <taxon>Bacteria</taxon>
        <taxon>Pseudomonadati</taxon>
        <taxon>Planctomycetota</taxon>
        <taxon>Planctomycetia</taxon>
        <taxon>Pirellulales</taxon>
        <taxon>Pirellulaceae</taxon>
        <taxon>Allorhodopirellula</taxon>
    </lineage>
</organism>
<dbReference type="Gene3D" id="3.40.50.880">
    <property type="match status" value="1"/>
</dbReference>